<sequence length="106" mass="11183">MEEKSENPLLAAHERTKLCVQLLAVVFCPQFENNLVEPGRGSGVATGSLISWKSVADGAGGACVTSSKPPVTPGSKVKTALGPAIRLIKIPKPRFLRESEAIGLMK</sequence>
<reference evidence="1 2" key="1">
    <citation type="journal article" date="2023" name="Int. J. Mol. Sci.">
        <title>De Novo Assembly and Annotation of 11 Diverse Shrub Willow (Salix) Genomes Reveals Novel Gene Organization in Sex-Linked Regions.</title>
        <authorList>
            <person name="Hyden B."/>
            <person name="Feng K."/>
            <person name="Yates T.B."/>
            <person name="Jawdy S."/>
            <person name="Cereghino C."/>
            <person name="Smart L.B."/>
            <person name="Muchero W."/>
        </authorList>
    </citation>
    <scope>NUCLEOTIDE SEQUENCE [LARGE SCALE GENOMIC DNA]</scope>
    <source>
        <tissue evidence="1">Shoot tip</tissue>
    </source>
</reference>
<organism evidence="1 2">
    <name type="scientific">Salix udensis</name>
    <dbReference type="NCBI Taxonomy" id="889485"/>
    <lineage>
        <taxon>Eukaryota</taxon>
        <taxon>Viridiplantae</taxon>
        <taxon>Streptophyta</taxon>
        <taxon>Embryophyta</taxon>
        <taxon>Tracheophyta</taxon>
        <taxon>Spermatophyta</taxon>
        <taxon>Magnoliopsida</taxon>
        <taxon>eudicotyledons</taxon>
        <taxon>Gunneridae</taxon>
        <taxon>Pentapetalae</taxon>
        <taxon>rosids</taxon>
        <taxon>fabids</taxon>
        <taxon>Malpighiales</taxon>
        <taxon>Salicaceae</taxon>
        <taxon>Saliceae</taxon>
        <taxon>Salix</taxon>
    </lineage>
</organism>
<proteinExistence type="predicted"/>
<dbReference type="AlphaFoldDB" id="A0AAD6JM21"/>
<name>A0AAD6JM21_9ROSI</name>
<keyword evidence="2" id="KW-1185">Reference proteome</keyword>
<dbReference type="Proteomes" id="UP001162972">
    <property type="component" value="Chromosome 6"/>
</dbReference>
<gene>
    <name evidence="1" type="ORF">OIU84_010863</name>
</gene>
<evidence type="ECO:0000313" key="1">
    <source>
        <dbReference type="EMBL" id="KAJ6407450.1"/>
    </source>
</evidence>
<comment type="caution">
    <text evidence="1">The sequence shown here is derived from an EMBL/GenBank/DDBJ whole genome shotgun (WGS) entry which is preliminary data.</text>
</comment>
<protein>
    <submittedName>
        <fullName evidence="1">Uncharacterized protein</fullName>
    </submittedName>
</protein>
<evidence type="ECO:0000313" key="2">
    <source>
        <dbReference type="Proteomes" id="UP001162972"/>
    </source>
</evidence>
<accession>A0AAD6JM21</accession>
<dbReference type="EMBL" id="JAPFFJ010000016">
    <property type="protein sequence ID" value="KAJ6407450.1"/>
    <property type="molecule type" value="Genomic_DNA"/>
</dbReference>